<dbReference type="RefSeq" id="WP_147927696.1">
    <property type="nucleotide sequence ID" value="NZ_VKAC01000011.1"/>
</dbReference>
<evidence type="ECO:0000259" key="2">
    <source>
        <dbReference type="PROSITE" id="PS50995"/>
    </source>
</evidence>
<dbReference type="Pfam" id="PF01047">
    <property type="entry name" value="MarR"/>
    <property type="match status" value="1"/>
</dbReference>
<dbReference type="SMART" id="SM00347">
    <property type="entry name" value="HTH_MARR"/>
    <property type="match status" value="1"/>
</dbReference>
<dbReference type="GO" id="GO:0005737">
    <property type="term" value="C:cytoplasm"/>
    <property type="evidence" value="ECO:0007669"/>
    <property type="project" value="UniProtKB-SubCell"/>
</dbReference>
<dbReference type="GO" id="GO:0006950">
    <property type="term" value="P:response to stress"/>
    <property type="evidence" value="ECO:0007669"/>
    <property type="project" value="TreeGrafter"/>
</dbReference>
<dbReference type="OrthoDB" id="9806864at2"/>
<reference evidence="3 4" key="1">
    <citation type="submission" date="2019-07" db="EMBL/GenBank/DDBJ databases">
        <title>Quadrisphaera sp. strain DD2A genome sequencing and assembly.</title>
        <authorList>
            <person name="Kim I."/>
        </authorList>
    </citation>
    <scope>NUCLEOTIDE SEQUENCE [LARGE SCALE GENOMIC DNA]</scope>
    <source>
        <strain evidence="3 4">DD2A</strain>
    </source>
</reference>
<organism evidence="3 4">
    <name type="scientific">Quadrisphaera setariae</name>
    <dbReference type="NCBI Taxonomy" id="2593304"/>
    <lineage>
        <taxon>Bacteria</taxon>
        <taxon>Bacillati</taxon>
        <taxon>Actinomycetota</taxon>
        <taxon>Actinomycetes</taxon>
        <taxon>Kineosporiales</taxon>
        <taxon>Kineosporiaceae</taxon>
        <taxon>Quadrisphaera</taxon>
    </lineage>
</organism>
<dbReference type="Gene3D" id="1.10.10.10">
    <property type="entry name" value="Winged helix-like DNA-binding domain superfamily/Winged helix DNA-binding domain"/>
    <property type="match status" value="1"/>
</dbReference>
<dbReference type="InterPro" id="IPR036388">
    <property type="entry name" value="WH-like_DNA-bd_sf"/>
</dbReference>
<sequence>MQPTESASEPTVATGGDFEVREMLCLALHRASRAMTSQYRPLLAPHGLTYPQYLVITLLRLSGTTTVGGVGEELGLESSTLSPLLTRLAERGLVTRTRSTDDERRVEVSLTPQGKALGEELADVPWTVVGATGLTVPEIKGVVAQLTELVERLEGPAAI</sequence>
<evidence type="ECO:0000313" key="3">
    <source>
        <dbReference type="EMBL" id="TXR52929.1"/>
    </source>
</evidence>
<dbReference type="InterPro" id="IPR036390">
    <property type="entry name" value="WH_DNA-bd_sf"/>
</dbReference>
<dbReference type="SUPFAM" id="SSF46785">
    <property type="entry name" value="Winged helix' DNA-binding domain"/>
    <property type="match status" value="1"/>
</dbReference>
<dbReference type="InterPro" id="IPR039422">
    <property type="entry name" value="MarR/SlyA-like"/>
</dbReference>
<protein>
    <submittedName>
        <fullName evidence="3">MarR family transcriptional regulator</fullName>
    </submittedName>
</protein>
<dbReference type="AlphaFoldDB" id="A0A5C8Z6J6"/>
<dbReference type="PANTHER" id="PTHR33164">
    <property type="entry name" value="TRANSCRIPTIONAL REGULATOR, MARR FAMILY"/>
    <property type="match status" value="1"/>
</dbReference>
<dbReference type="Proteomes" id="UP000321234">
    <property type="component" value="Unassembled WGS sequence"/>
</dbReference>
<accession>A0A5C8Z6J6</accession>
<dbReference type="EMBL" id="VKAC01000011">
    <property type="protein sequence ID" value="TXR52929.1"/>
    <property type="molecule type" value="Genomic_DNA"/>
</dbReference>
<feature type="domain" description="HTH marR-type" evidence="2">
    <location>
        <begin position="21"/>
        <end position="155"/>
    </location>
</feature>
<dbReference type="PROSITE" id="PS50995">
    <property type="entry name" value="HTH_MARR_2"/>
    <property type="match status" value="1"/>
</dbReference>
<dbReference type="PANTHER" id="PTHR33164:SF5">
    <property type="entry name" value="ORGANIC HYDROPEROXIDE RESISTANCE TRANSCRIPTIONAL REGULATOR"/>
    <property type="match status" value="1"/>
</dbReference>
<evidence type="ECO:0000313" key="4">
    <source>
        <dbReference type="Proteomes" id="UP000321234"/>
    </source>
</evidence>
<comment type="caution">
    <text evidence="3">The sequence shown here is derived from an EMBL/GenBank/DDBJ whole genome shotgun (WGS) entry which is preliminary data.</text>
</comment>
<proteinExistence type="predicted"/>
<keyword evidence="4" id="KW-1185">Reference proteome</keyword>
<evidence type="ECO:0000256" key="1">
    <source>
        <dbReference type="ARBA" id="ARBA00004496"/>
    </source>
</evidence>
<gene>
    <name evidence="3" type="ORF">FMM08_17725</name>
</gene>
<comment type="subcellular location">
    <subcellularLocation>
        <location evidence="1">Cytoplasm</location>
    </subcellularLocation>
</comment>
<dbReference type="GO" id="GO:0003700">
    <property type="term" value="F:DNA-binding transcription factor activity"/>
    <property type="evidence" value="ECO:0007669"/>
    <property type="project" value="InterPro"/>
</dbReference>
<dbReference type="InterPro" id="IPR000835">
    <property type="entry name" value="HTH_MarR-typ"/>
</dbReference>
<name>A0A5C8Z6J6_9ACTN</name>